<dbReference type="AlphaFoldDB" id="A0A0A9E4F1"/>
<name>A0A0A9E4F1_ARUDO</name>
<evidence type="ECO:0000313" key="1">
    <source>
        <dbReference type="EMBL" id="JAD93913.1"/>
    </source>
</evidence>
<proteinExistence type="predicted"/>
<sequence length="59" mass="6163">MDRLAGVARRDTRACRGDGARRRPATDGGDSTATAVEVAMAARCVVQVLGSFLDLAKLS</sequence>
<organism evidence="1">
    <name type="scientific">Arundo donax</name>
    <name type="common">Giant reed</name>
    <name type="synonym">Donax arundinaceus</name>
    <dbReference type="NCBI Taxonomy" id="35708"/>
    <lineage>
        <taxon>Eukaryota</taxon>
        <taxon>Viridiplantae</taxon>
        <taxon>Streptophyta</taxon>
        <taxon>Embryophyta</taxon>
        <taxon>Tracheophyta</taxon>
        <taxon>Spermatophyta</taxon>
        <taxon>Magnoliopsida</taxon>
        <taxon>Liliopsida</taxon>
        <taxon>Poales</taxon>
        <taxon>Poaceae</taxon>
        <taxon>PACMAD clade</taxon>
        <taxon>Arundinoideae</taxon>
        <taxon>Arundineae</taxon>
        <taxon>Arundo</taxon>
    </lineage>
</organism>
<reference evidence="1" key="2">
    <citation type="journal article" date="2015" name="Data Brief">
        <title>Shoot transcriptome of the giant reed, Arundo donax.</title>
        <authorList>
            <person name="Barrero R.A."/>
            <person name="Guerrero F.D."/>
            <person name="Moolhuijzen P."/>
            <person name="Goolsby J.A."/>
            <person name="Tidwell J."/>
            <person name="Bellgard S.E."/>
            <person name="Bellgard M.I."/>
        </authorList>
    </citation>
    <scope>NUCLEOTIDE SEQUENCE</scope>
    <source>
        <tissue evidence="1">Shoot tissue taken approximately 20 cm above the soil surface</tissue>
    </source>
</reference>
<protein>
    <submittedName>
        <fullName evidence="1">Uncharacterized protein</fullName>
    </submittedName>
</protein>
<reference evidence="1" key="1">
    <citation type="submission" date="2014-09" db="EMBL/GenBank/DDBJ databases">
        <authorList>
            <person name="Magalhaes I.L.F."/>
            <person name="Oliveira U."/>
            <person name="Santos F.R."/>
            <person name="Vidigal T.H.D.A."/>
            <person name="Brescovit A.D."/>
            <person name="Santos A.J."/>
        </authorList>
    </citation>
    <scope>NUCLEOTIDE SEQUENCE</scope>
    <source>
        <tissue evidence="1">Shoot tissue taken approximately 20 cm above the soil surface</tissue>
    </source>
</reference>
<accession>A0A0A9E4F1</accession>
<dbReference type="EMBL" id="GBRH01203982">
    <property type="protein sequence ID" value="JAD93913.1"/>
    <property type="molecule type" value="Transcribed_RNA"/>
</dbReference>